<sequence length="363" mass="41436">MSNKNSINYLIPPIDDTFQFQLSFDSETSLHREQDIITTGSKSSLINEQDIATTSSHEQEIEIESSNSHAKSKVWNYFTKPYGPPLSRKTKCHKCGNEFSYHGSPSSLKYHLKNKHKIDISNNLSQVKRQLQQIPSQQSNFSPYSELSFLTENKNSLLQSSTISLANKKSKVWNYFTKPYCSSNDKNCKTKCLKCEMELSYHGSPSSLKYHLTHRHNIIVPTTNSDHVMDQIHKNQSQPLNLQSQNLKINRNDKGNKDALIIRGIYEKYIADLNKVLEIEPNNVNALVARGKIFLRIYKCEESITDLSRAIEIKPNYIDALISRGEAYIVIGKYEESIADLSRALKIEPNNGDALISREKFIA</sequence>
<dbReference type="InterPro" id="IPR003656">
    <property type="entry name" value="Znf_BED"/>
</dbReference>
<evidence type="ECO:0000256" key="2">
    <source>
        <dbReference type="ARBA" id="ARBA00022737"/>
    </source>
</evidence>
<evidence type="ECO:0000313" key="9">
    <source>
        <dbReference type="EMBL" id="RHZ77897.1"/>
    </source>
</evidence>
<keyword evidence="4 7" id="KW-0802">TPR repeat</keyword>
<feature type="domain" description="BED-type" evidence="8">
    <location>
        <begin position="167"/>
        <end position="223"/>
    </location>
</feature>
<dbReference type="AlphaFoldDB" id="A0A397ISG4"/>
<keyword evidence="10" id="KW-1185">Reference proteome</keyword>
<dbReference type="GO" id="GO:0003677">
    <property type="term" value="F:DNA binding"/>
    <property type="evidence" value="ECO:0007669"/>
    <property type="project" value="InterPro"/>
</dbReference>
<keyword evidence="5" id="KW-0862">Zinc</keyword>
<dbReference type="PROSITE" id="PS50293">
    <property type="entry name" value="TPR_REGION"/>
    <property type="match status" value="1"/>
</dbReference>
<evidence type="ECO:0000259" key="8">
    <source>
        <dbReference type="PROSITE" id="PS50808"/>
    </source>
</evidence>
<dbReference type="STRING" id="1348612.A0A397ISG4"/>
<dbReference type="SUPFAM" id="SSF57667">
    <property type="entry name" value="beta-beta-alpha zinc fingers"/>
    <property type="match status" value="2"/>
</dbReference>
<gene>
    <name evidence="9" type="ORF">Glove_169g65</name>
</gene>
<keyword evidence="3 6" id="KW-0863">Zinc-finger</keyword>
<comment type="caution">
    <text evidence="9">The sequence shown here is derived from an EMBL/GenBank/DDBJ whole genome shotgun (WGS) entry which is preliminary data.</text>
</comment>
<dbReference type="InterPro" id="IPR036236">
    <property type="entry name" value="Znf_C2H2_sf"/>
</dbReference>
<proteinExistence type="predicted"/>
<dbReference type="PROSITE" id="PS50005">
    <property type="entry name" value="TPR"/>
    <property type="match status" value="2"/>
</dbReference>
<evidence type="ECO:0000256" key="1">
    <source>
        <dbReference type="ARBA" id="ARBA00022723"/>
    </source>
</evidence>
<organism evidence="9 10">
    <name type="scientific">Diversispora epigaea</name>
    <dbReference type="NCBI Taxonomy" id="1348612"/>
    <lineage>
        <taxon>Eukaryota</taxon>
        <taxon>Fungi</taxon>
        <taxon>Fungi incertae sedis</taxon>
        <taxon>Mucoromycota</taxon>
        <taxon>Glomeromycotina</taxon>
        <taxon>Glomeromycetes</taxon>
        <taxon>Diversisporales</taxon>
        <taxon>Diversisporaceae</taxon>
        <taxon>Diversispora</taxon>
    </lineage>
</organism>
<keyword evidence="1" id="KW-0479">Metal-binding</keyword>
<evidence type="ECO:0000256" key="7">
    <source>
        <dbReference type="PROSITE-ProRule" id="PRU00339"/>
    </source>
</evidence>
<dbReference type="InterPro" id="IPR050498">
    <property type="entry name" value="Ycf3"/>
</dbReference>
<evidence type="ECO:0000256" key="6">
    <source>
        <dbReference type="PROSITE-ProRule" id="PRU00027"/>
    </source>
</evidence>
<dbReference type="PANTHER" id="PTHR44858:SF1">
    <property type="entry name" value="UDP-N-ACETYLGLUCOSAMINE--PEPTIDE N-ACETYLGLUCOSAMINYLTRANSFERASE SPINDLY-RELATED"/>
    <property type="match status" value="1"/>
</dbReference>
<dbReference type="GO" id="GO:0008270">
    <property type="term" value="F:zinc ion binding"/>
    <property type="evidence" value="ECO:0007669"/>
    <property type="project" value="UniProtKB-KW"/>
</dbReference>
<feature type="repeat" description="TPR" evidence="7">
    <location>
        <begin position="318"/>
        <end position="351"/>
    </location>
</feature>
<dbReference type="PANTHER" id="PTHR44858">
    <property type="entry name" value="TETRATRICOPEPTIDE REPEAT PROTEIN 6"/>
    <property type="match status" value="1"/>
</dbReference>
<evidence type="ECO:0000313" key="10">
    <source>
        <dbReference type="Proteomes" id="UP000266861"/>
    </source>
</evidence>
<accession>A0A397ISG4</accession>
<evidence type="ECO:0000256" key="3">
    <source>
        <dbReference type="ARBA" id="ARBA00022771"/>
    </source>
</evidence>
<dbReference type="OrthoDB" id="1607513at2759"/>
<dbReference type="SUPFAM" id="SSF48452">
    <property type="entry name" value="TPR-like"/>
    <property type="match status" value="1"/>
</dbReference>
<name>A0A397ISG4_9GLOM</name>
<dbReference type="PROSITE" id="PS50808">
    <property type="entry name" value="ZF_BED"/>
    <property type="match status" value="2"/>
</dbReference>
<dbReference type="Pfam" id="PF02892">
    <property type="entry name" value="zf-BED"/>
    <property type="match status" value="2"/>
</dbReference>
<evidence type="ECO:0000256" key="5">
    <source>
        <dbReference type="ARBA" id="ARBA00022833"/>
    </source>
</evidence>
<feature type="domain" description="BED-type" evidence="8">
    <location>
        <begin position="69"/>
        <end position="123"/>
    </location>
</feature>
<reference evidence="9 10" key="1">
    <citation type="submission" date="2018-08" db="EMBL/GenBank/DDBJ databases">
        <title>Genome and evolution of the arbuscular mycorrhizal fungus Diversispora epigaea (formerly Glomus versiforme) and its bacterial endosymbionts.</title>
        <authorList>
            <person name="Sun X."/>
            <person name="Fei Z."/>
            <person name="Harrison M."/>
        </authorList>
    </citation>
    <scope>NUCLEOTIDE SEQUENCE [LARGE SCALE GENOMIC DNA]</scope>
    <source>
        <strain evidence="9 10">IT104</strain>
    </source>
</reference>
<dbReference type="EMBL" id="PQFF01000159">
    <property type="protein sequence ID" value="RHZ77897.1"/>
    <property type="molecule type" value="Genomic_DNA"/>
</dbReference>
<dbReference type="SMART" id="SM00614">
    <property type="entry name" value="ZnF_BED"/>
    <property type="match status" value="2"/>
</dbReference>
<keyword evidence="2" id="KW-0677">Repeat</keyword>
<dbReference type="InterPro" id="IPR019734">
    <property type="entry name" value="TPR_rpt"/>
</dbReference>
<dbReference type="Proteomes" id="UP000266861">
    <property type="component" value="Unassembled WGS sequence"/>
</dbReference>
<dbReference type="Gene3D" id="1.25.40.10">
    <property type="entry name" value="Tetratricopeptide repeat domain"/>
    <property type="match status" value="1"/>
</dbReference>
<dbReference type="InterPro" id="IPR011990">
    <property type="entry name" value="TPR-like_helical_dom_sf"/>
</dbReference>
<feature type="repeat" description="TPR" evidence="7">
    <location>
        <begin position="284"/>
        <end position="317"/>
    </location>
</feature>
<protein>
    <recommendedName>
        <fullName evidence="8">BED-type domain-containing protein</fullName>
    </recommendedName>
</protein>
<evidence type="ECO:0000256" key="4">
    <source>
        <dbReference type="ARBA" id="ARBA00022803"/>
    </source>
</evidence>
<dbReference type="Pfam" id="PF00515">
    <property type="entry name" value="TPR_1"/>
    <property type="match status" value="1"/>
</dbReference>
<dbReference type="SMART" id="SM00028">
    <property type="entry name" value="TPR"/>
    <property type="match status" value="2"/>
</dbReference>